<organism evidence="2 4">
    <name type="scientific">Streptococcus dysgalactiae subsp. equisimilis</name>
    <name type="common">Streptococcus equisimilis</name>
    <dbReference type="NCBI Taxonomy" id="119602"/>
    <lineage>
        <taxon>Bacteria</taxon>
        <taxon>Bacillati</taxon>
        <taxon>Bacillota</taxon>
        <taxon>Bacilli</taxon>
        <taxon>Lactobacillales</taxon>
        <taxon>Streptococcaceae</taxon>
        <taxon>Streptococcus</taxon>
    </lineage>
</organism>
<name>A0AAE9U5A6_STREQ</name>
<proteinExistence type="predicted"/>
<dbReference type="AlphaFoldDB" id="A0AAE9U5A6"/>
<dbReference type="Proteomes" id="UP001237475">
    <property type="component" value="Chromosome"/>
</dbReference>
<reference evidence="3" key="2">
    <citation type="submission" date="2023-04" db="EMBL/GenBank/DDBJ databases">
        <title>Complete genomes of S. dygalactiae subsp equisimilis isolates causing bacteremia in cancer patients.</title>
        <authorList>
            <person name="Anand S."/>
            <person name="Arias J."/>
            <person name="Delafuente J."/>
            <person name="Elgamal H."/>
            <person name="Prevost T."/>
            <person name="Liu X."/>
            <person name="Kalia A."/>
        </authorList>
    </citation>
    <scope>NUCLEOTIDE SEQUENCE</scope>
    <source>
        <strain evidence="3">UT_120444</strain>
    </source>
</reference>
<evidence type="ECO:0000313" key="3">
    <source>
        <dbReference type="EMBL" id="WHM80151.1"/>
    </source>
</evidence>
<evidence type="ECO:0000313" key="4">
    <source>
        <dbReference type="Proteomes" id="UP000339049"/>
    </source>
</evidence>
<protein>
    <submittedName>
        <fullName evidence="2">Uncharacterized protein</fullName>
    </submittedName>
</protein>
<evidence type="ECO:0000256" key="1">
    <source>
        <dbReference type="SAM" id="SignalP"/>
    </source>
</evidence>
<dbReference type="EMBL" id="CP125360">
    <property type="protein sequence ID" value="WHM80151.1"/>
    <property type="molecule type" value="Genomic_DNA"/>
</dbReference>
<feature type="chain" id="PRO_5042116015" evidence="1">
    <location>
        <begin position="22"/>
        <end position="44"/>
    </location>
</feature>
<keyword evidence="1" id="KW-0732">Signal</keyword>
<dbReference type="GeneID" id="83691491"/>
<dbReference type="EMBL" id="CABEIY010000007">
    <property type="protein sequence ID" value="VTT24867.1"/>
    <property type="molecule type" value="Genomic_DNA"/>
</dbReference>
<accession>A0AAE9U5A6</accession>
<gene>
    <name evidence="2" type="ORF">NCTC11557_01330</name>
    <name evidence="3" type="ORF">OPT59_05510</name>
</gene>
<sequence>MKKHLGLLGVTLLSAAVFAHAKPVQAVAGPTWMEPDDMFLKKVI</sequence>
<reference evidence="2 4" key="1">
    <citation type="submission" date="2019-05" db="EMBL/GenBank/DDBJ databases">
        <authorList>
            <consortium name="Pathogen Informatics"/>
        </authorList>
    </citation>
    <scope>NUCLEOTIDE SEQUENCE [LARGE SCALE GENOMIC DNA]</scope>
    <source>
        <strain evidence="2 4">NCTC11557</strain>
    </source>
</reference>
<feature type="signal peptide" evidence="1">
    <location>
        <begin position="1"/>
        <end position="21"/>
    </location>
</feature>
<evidence type="ECO:0000313" key="2">
    <source>
        <dbReference type="EMBL" id="VTT24867.1"/>
    </source>
</evidence>
<dbReference type="RefSeq" id="WP_003058468.1">
    <property type="nucleotide sequence ID" value="NZ_AP023393.1"/>
</dbReference>
<dbReference type="Proteomes" id="UP000339049">
    <property type="component" value="Unassembled WGS sequence"/>
</dbReference>